<proteinExistence type="inferred from homology"/>
<evidence type="ECO:0000313" key="6">
    <source>
        <dbReference type="Proteomes" id="UP000823941"/>
    </source>
</evidence>
<evidence type="ECO:0000256" key="4">
    <source>
        <dbReference type="SAM" id="MobiDB-lite"/>
    </source>
</evidence>
<dbReference type="PANTHER" id="PTHR19960">
    <property type="entry name" value="TEKTIN"/>
    <property type="match status" value="1"/>
</dbReference>
<dbReference type="PRINTS" id="PR00511">
    <property type="entry name" value="TEKTIN"/>
</dbReference>
<evidence type="ECO:0000256" key="1">
    <source>
        <dbReference type="ARBA" id="ARBA00007209"/>
    </source>
</evidence>
<evidence type="ECO:0000313" key="5">
    <source>
        <dbReference type="EMBL" id="KAG7296419.1"/>
    </source>
</evidence>
<keyword evidence="6" id="KW-1185">Reference proteome</keyword>
<reference evidence="5 6" key="1">
    <citation type="submission" date="2021-06" db="EMBL/GenBank/DDBJ databases">
        <title>A haploid diamondback moth (Plutella xylostella L.) genome assembly resolves 31 chromosomes and identifies a diamide resistance mutation.</title>
        <authorList>
            <person name="Ward C.M."/>
            <person name="Perry K.D."/>
            <person name="Baker G."/>
            <person name="Powis K."/>
            <person name="Heckel D.G."/>
            <person name="Baxter S.W."/>
        </authorList>
    </citation>
    <scope>NUCLEOTIDE SEQUENCE [LARGE SCALE GENOMIC DNA]</scope>
    <source>
        <strain evidence="5 6">LV</strain>
        <tissue evidence="5">Single pupa</tissue>
    </source>
</reference>
<gene>
    <name evidence="5" type="ORF">JYU34_021576</name>
</gene>
<dbReference type="InterPro" id="IPR000435">
    <property type="entry name" value="Tektins"/>
</dbReference>
<comment type="similarity">
    <text evidence="1 3">Belongs to the tektin family.</text>
</comment>
<sequence length="505" mass="56929">MEFGSSNERRSRYNRQLQQWSPVKETAGTPPPPPQTGYCYHTPRKHPWRPIMGYEEIEVTPMPSQPITNSLVDPCYAASGAGAEPLRFPNLVTGFDRSPAHAARAALYTRYTPHEWAQHSVRNYNDSDAKRNYSERVRSDILRMLRETDEVGTAGQRDAGRRLGERITDTTFWRNEVTLELERLVGVCERLGDARRRLERALAGAEGPLHVAQECLYHREKRQGVELVHDAVEQALLREVALLRAAQDQFRDMLDKVRAQAGRCRAAQHELEADARGKEAALGIDAMCHQLNNHSRGLQYYAGIERYDPSTGDTASWAAAAAAAVQRAQAERARSVQLLSDAENLINVQAAEIWEQWSSTNSALTRRVAETSELKNKLQLHLHKTQQEMFEVEKTLELLHKAVEDKLQPLKVAHTRLQARTNRPPAELCRDDAHRRLVQEVCELQACMETLRSRTAAAEGSHQALLGTRAALEADLRHKTAALFIDHDQCLGLRRGYPVTAAIKS</sequence>
<comment type="caution">
    <text evidence="5">The sequence shown here is derived from an EMBL/GenBank/DDBJ whole genome shotgun (WGS) entry which is preliminary data.</text>
</comment>
<dbReference type="Pfam" id="PF03148">
    <property type="entry name" value="Tektin"/>
    <property type="match status" value="1"/>
</dbReference>
<organism evidence="5 6">
    <name type="scientific">Plutella xylostella</name>
    <name type="common">Diamondback moth</name>
    <name type="synonym">Plutella maculipennis</name>
    <dbReference type="NCBI Taxonomy" id="51655"/>
    <lineage>
        <taxon>Eukaryota</taxon>
        <taxon>Metazoa</taxon>
        <taxon>Ecdysozoa</taxon>
        <taxon>Arthropoda</taxon>
        <taxon>Hexapoda</taxon>
        <taxon>Insecta</taxon>
        <taxon>Pterygota</taxon>
        <taxon>Neoptera</taxon>
        <taxon>Endopterygota</taxon>
        <taxon>Lepidoptera</taxon>
        <taxon>Glossata</taxon>
        <taxon>Ditrysia</taxon>
        <taxon>Yponomeutoidea</taxon>
        <taxon>Plutellidae</taxon>
        <taxon>Plutella</taxon>
    </lineage>
</organism>
<keyword evidence="2" id="KW-0963">Cytoplasm</keyword>
<protein>
    <recommendedName>
        <fullName evidence="3">Tektin</fullName>
    </recommendedName>
</protein>
<dbReference type="EMBL" id="JAHIBW010000029">
    <property type="protein sequence ID" value="KAG7296419.1"/>
    <property type="molecule type" value="Genomic_DNA"/>
</dbReference>
<comment type="subcellular location">
    <subcellularLocation>
        <location evidence="3">Cytoplasm</location>
        <location evidence="3">Cytoskeleton</location>
        <location evidence="3">Cilium axoneme</location>
    </subcellularLocation>
</comment>
<keyword evidence="3" id="KW-0966">Cell projection</keyword>
<evidence type="ECO:0000256" key="3">
    <source>
        <dbReference type="RuleBase" id="RU367040"/>
    </source>
</evidence>
<dbReference type="Proteomes" id="UP000823941">
    <property type="component" value="Chromosome 29"/>
</dbReference>
<evidence type="ECO:0000256" key="2">
    <source>
        <dbReference type="ARBA" id="ARBA00022490"/>
    </source>
</evidence>
<dbReference type="PANTHER" id="PTHR19960:SF11">
    <property type="entry name" value="TEKTIN"/>
    <property type="match status" value="1"/>
</dbReference>
<feature type="region of interest" description="Disordered" evidence="4">
    <location>
        <begin position="1"/>
        <end position="37"/>
    </location>
</feature>
<accession>A0ABQ7PV95</accession>
<keyword evidence="3" id="KW-0969">Cilium</keyword>
<dbReference type="InterPro" id="IPR048256">
    <property type="entry name" value="Tektin-like"/>
</dbReference>
<keyword evidence="3" id="KW-0282">Flagellum</keyword>
<name>A0ABQ7PV95_PLUXY</name>